<dbReference type="GO" id="GO:0004222">
    <property type="term" value="F:metalloendopeptidase activity"/>
    <property type="evidence" value="ECO:0007669"/>
    <property type="project" value="TreeGrafter"/>
</dbReference>
<dbReference type="InterPro" id="IPR036779">
    <property type="entry name" value="LysM_dom_sf"/>
</dbReference>
<keyword evidence="1" id="KW-0812">Transmembrane</keyword>
<dbReference type="PROSITE" id="PS51782">
    <property type="entry name" value="LYSM"/>
    <property type="match status" value="2"/>
</dbReference>
<proteinExistence type="predicted"/>
<keyword evidence="1" id="KW-0472">Membrane</keyword>
<dbReference type="CDD" id="cd12797">
    <property type="entry name" value="M23_peptidase"/>
    <property type="match status" value="1"/>
</dbReference>
<dbReference type="PANTHER" id="PTHR21666">
    <property type="entry name" value="PEPTIDASE-RELATED"/>
    <property type="match status" value="1"/>
</dbReference>
<dbReference type="Pfam" id="PF01476">
    <property type="entry name" value="LysM"/>
    <property type="match status" value="2"/>
</dbReference>
<feature type="domain" description="LysM" evidence="2">
    <location>
        <begin position="213"/>
        <end position="257"/>
    </location>
</feature>
<feature type="transmembrane region" description="Helical" evidence="1">
    <location>
        <begin position="64"/>
        <end position="81"/>
    </location>
</feature>
<dbReference type="InterPro" id="IPR018392">
    <property type="entry name" value="LysM"/>
</dbReference>
<dbReference type="SMART" id="SM00257">
    <property type="entry name" value="LysM"/>
    <property type="match status" value="2"/>
</dbReference>
<gene>
    <name evidence="3" type="ORF">ENR63_03005</name>
</gene>
<dbReference type="CDD" id="cd00118">
    <property type="entry name" value="LysM"/>
    <property type="match status" value="2"/>
</dbReference>
<organism evidence="3">
    <name type="scientific">candidate division WWE3 bacterium</name>
    <dbReference type="NCBI Taxonomy" id="2053526"/>
    <lineage>
        <taxon>Bacteria</taxon>
        <taxon>Katanobacteria</taxon>
    </lineage>
</organism>
<feature type="domain" description="LysM" evidence="2">
    <location>
        <begin position="163"/>
        <end position="207"/>
    </location>
</feature>
<dbReference type="Gene3D" id="2.70.70.10">
    <property type="entry name" value="Glucose Permease (Domain IIA)"/>
    <property type="match status" value="1"/>
</dbReference>
<dbReference type="SUPFAM" id="SSF54106">
    <property type="entry name" value="LysM domain"/>
    <property type="match status" value="2"/>
</dbReference>
<accession>A0A7C4TQP9</accession>
<dbReference type="EMBL" id="DSRT01000163">
    <property type="protein sequence ID" value="HGW29863.1"/>
    <property type="molecule type" value="Genomic_DNA"/>
</dbReference>
<dbReference type="PANTHER" id="PTHR21666:SF270">
    <property type="entry name" value="MUREIN HYDROLASE ACTIVATOR ENVC"/>
    <property type="match status" value="1"/>
</dbReference>
<dbReference type="AlphaFoldDB" id="A0A7C4TQP9"/>
<name>A0A7C4TQP9_UNCKA</name>
<dbReference type="InterPro" id="IPR050570">
    <property type="entry name" value="Cell_wall_metabolism_enzyme"/>
</dbReference>
<comment type="caution">
    <text evidence="3">The sequence shown here is derived from an EMBL/GenBank/DDBJ whole genome shotgun (WGS) entry which is preliminary data.</text>
</comment>
<evidence type="ECO:0000256" key="1">
    <source>
        <dbReference type="SAM" id="Phobius"/>
    </source>
</evidence>
<protein>
    <submittedName>
        <fullName evidence="3">M23 family metallopeptidase</fullName>
    </submittedName>
</protein>
<keyword evidence="1" id="KW-1133">Transmembrane helix</keyword>
<dbReference type="Gene3D" id="3.10.350.10">
    <property type="entry name" value="LysM domain"/>
    <property type="match status" value="2"/>
</dbReference>
<reference evidence="3" key="1">
    <citation type="journal article" date="2020" name="mSystems">
        <title>Genome- and Community-Level Interaction Insights into Carbon Utilization and Element Cycling Functions of Hydrothermarchaeota in Hydrothermal Sediment.</title>
        <authorList>
            <person name="Zhou Z."/>
            <person name="Liu Y."/>
            <person name="Xu W."/>
            <person name="Pan J."/>
            <person name="Luo Z.H."/>
            <person name="Li M."/>
        </authorList>
    </citation>
    <scope>NUCLEOTIDE SEQUENCE [LARGE SCALE GENOMIC DNA]</scope>
    <source>
        <strain evidence="3">SpSt-417</strain>
    </source>
</reference>
<dbReference type="SUPFAM" id="SSF51261">
    <property type="entry name" value="Duplicated hybrid motif"/>
    <property type="match status" value="1"/>
</dbReference>
<evidence type="ECO:0000259" key="2">
    <source>
        <dbReference type="PROSITE" id="PS51782"/>
    </source>
</evidence>
<dbReference type="InterPro" id="IPR016047">
    <property type="entry name" value="M23ase_b-sheet_dom"/>
</dbReference>
<sequence length="409" mass="45262">MDKSTKRSWFRGLFSKIASSDRISRLASETSKPFARAKFNNPLKPIPQFLAFFFRYISKKIRNFIKSFFLLFKLLQGLFVWFKSFIIRKLIWSRGRLGRPIANAIILSVALIVFIFGEILSSNKLVNSQEIDADYLSTVNDIVANTNTALTTIPEDRRRSEAIKYVIEPGDTLSGVGQKFKISVDALEYVNGLTDSSVLQVGDVLTIPPASGLIHKIEDGDTLASIAKKYEVAQQAIADFNYILDTSKLAIGTELVIPGAKVPQPVYIAPAPSYIIPSTIQDIPNLADGFIWPTTTRIITQYFSWYHNGIDIAVPWGWGMPALFASSSGTVTRAGWDPWGLGLHVVIDHGGGLQTTYGHMSRIDVKYGQRVSKGQVIGLMGNTGRSTGPHVHFIIKYGGVATDPLRYVN</sequence>
<dbReference type="InterPro" id="IPR011055">
    <property type="entry name" value="Dup_hybrid_motif"/>
</dbReference>
<feature type="transmembrane region" description="Helical" evidence="1">
    <location>
        <begin position="101"/>
        <end position="120"/>
    </location>
</feature>
<dbReference type="Pfam" id="PF01551">
    <property type="entry name" value="Peptidase_M23"/>
    <property type="match status" value="1"/>
</dbReference>
<evidence type="ECO:0000313" key="3">
    <source>
        <dbReference type="EMBL" id="HGW29863.1"/>
    </source>
</evidence>